<dbReference type="Pfam" id="PF13519">
    <property type="entry name" value="VWA_2"/>
    <property type="match status" value="1"/>
</dbReference>
<feature type="compositionally biased region" description="Basic residues" evidence="1">
    <location>
        <begin position="155"/>
        <end position="177"/>
    </location>
</feature>
<dbReference type="SUPFAM" id="SSF53850">
    <property type="entry name" value="Periplasmic binding protein-like II"/>
    <property type="match status" value="1"/>
</dbReference>
<accession>A0A7H8XPF1</accession>
<feature type="region of interest" description="Disordered" evidence="1">
    <location>
        <begin position="1"/>
        <end position="81"/>
    </location>
</feature>
<dbReference type="Gene3D" id="3.40.50.410">
    <property type="entry name" value="von Willebrand factor, type A domain"/>
    <property type="match status" value="1"/>
</dbReference>
<dbReference type="SUPFAM" id="SSF53300">
    <property type="entry name" value="vWA-like"/>
    <property type="match status" value="1"/>
</dbReference>
<proteinExistence type="predicted"/>
<dbReference type="KEGG" id="mcab:HXZ27_22275"/>
<evidence type="ECO:0000313" key="4">
    <source>
        <dbReference type="Proteomes" id="UP000509335"/>
    </source>
</evidence>
<dbReference type="PROSITE" id="PS50234">
    <property type="entry name" value="VWFA"/>
    <property type="match status" value="1"/>
</dbReference>
<dbReference type="InterPro" id="IPR002035">
    <property type="entry name" value="VWF_A"/>
</dbReference>
<dbReference type="SMART" id="SM00327">
    <property type="entry name" value="VWA"/>
    <property type="match status" value="1"/>
</dbReference>
<evidence type="ECO:0000313" key="3">
    <source>
        <dbReference type="EMBL" id="QLD26600.1"/>
    </source>
</evidence>
<feature type="domain" description="VWFA" evidence="2">
    <location>
        <begin position="600"/>
        <end position="785"/>
    </location>
</feature>
<dbReference type="Pfam" id="PF13531">
    <property type="entry name" value="SBP_bac_11"/>
    <property type="match status" value="1"/>
</dbReference>
<gene>
    <name evidence="3" type="ORF">HXZ27_22275</name>
</gene>
<dbReference type="AlphaFoldDB" id="A0A7H8XPF1"/>
<dbReference type="InterPro" id="IPR036465">
    <property type="entry name" value="vWFA_dom_sf"/>
</dbReference>
<sequence length="788" mass="83341">MPGQGPPGPAAGRPGPAAAAGARWRAGAAPGGPATGHRHGGHPAGPPPADAARPGGLATAADGGVAAGPAAGRPGGVRAGDVRADGIWADDTRADGGGVRGAARALGAAAAPGVHRRVGRLHGDLPRRRRRRRGIRRVHRRGHRRRRRGGDLRRGLRRAPARRRGAAAGRRPARGGRRRDVATPVRPVPLEEPLTAGQRSARPWLPYSVAVVAGLAVIAAAYVIVRPATGPDRSGCVALEVNSSTEKADLVAQLAARYNAADRRFAGRCAEVTVHGLNSGKAMEALAAGNWSGRQPGVPAPQVWLPTSSLWTGRLRLLDEQAGRAAQTPGRYPSIANSPLVIAMPLEKGELVRQRGKLGWADVLGLSGDTGWSAFGRPEWGRFTFGKDNPNLSTSGLAATIATYYAAVRRSSDLTKADLAKPAVTQFVRRIEANVSHYSDDSVDLLRDLAEADLGGAALGAAGDARARDMSAVVVQEELVYQYNEGQLSPTPGQKPRVPLVAVHPSEGTFNLDHPYVVLPSADAAQQAAAQDFLAFLQDDPQQRSFADLGFRDHERRASDALTAAVRGGADGQLTYFDPPAPEVVDAILRGWGTLRKKANILLAVDTSGSMNAKVGSRTRFQVATTAVDRGVGLLNSADRVALWSFSSETPQRPGKPYSEEVRLGPYDRAAFARRLTGLRVGGNTALYATVRAAHRRLLADYDPDRINAVVVLTDGKNEYPKDNDLDRLLADIELDPDRPVKVFCVAFDRESDLAALDRIAGASAGKAFDATDPATIDEAFVKLVSSF</sequence>
<evidence type="ECO:0000259" key="2">
    <source>
        <dbReference type="PROSITE" id="PS50234"/>
    </source>
</evidence>
<evidence type="ECO:0000256" key="1">
    <source>
        <dbReference type="SAM" id="MobiDB-lite"/>
    </source>
</evidence>
<dbReference type="Proteomes" id="UP000509335">
    <property type="component" value="Chromosome"/>
</dbReference>
<reference evidence="3 4" key="1">
    <citation type="submission" date="2020-07" db="EMBL/GenBank/DDBJ databases">
        <title>A bifunctional nitrone conjugated secondary metabolite targeting the ribosome.</title>
        <authorList>
            <person name="Limbrick E.M."/>
            <person name="Graf M."/>
            <person name="Derewacz D.K."/>
            <person name="Nguyen F."/>
            <person name="Spraggins J.M."/>
            <person name="Wieland M."/>
            <person name="Ynigez-Gutierrez A.E."/>
            <person name="Reisman B.J."/>
            <person name="Zinshteyn B."/>
            <person name="McCulloch K."/>
            <person name="Iverson T.M."/>
            <person name="Green R."/>
            <person name="Wilson D.N."/>
            <person name="Bachmann B.O."/>
        </authorList>
    </citation>
    <scope>NUCLEOTIDE SEQUENCE [LARGE SCALE GENOMIC DNA]</scope>
    <source>
        <strain evidence="4">aurantiaca</strain>
    </source>
</reference>
<feature type="region of interest" description="Disordered" evidence="1">
    <location>
        <begin position="119"/>
        <end position="184"/>
    </location>
</feature>
<organism evidence="3 4">
    <name type="scientific">Micromonospora carbonacea</name>
    <dbReference type="NCBI Taxonomy" id="47853"/>
    <lineage>
        <taxon>Bacteria</taxon>
        <taxon>Bacillati</taxon>
        <taxon>Actinomycetota</taxon>
        <taxon>Actinomycetes</taxon>
        <taxon>Micromonosporales</taxon>
        <taxon>Micromonosporaceae</taxon>
        <taxon>Micromonospora</taxon>
    </lineage>
</organism>
<feature type="compositionally biased region" description="Low complexity" evidence="1">
    <location>
        <begin position="50"/>
        <end position="72"/>
    </location>
</feature>
<protein>
    <submittedName>
        <fullName evidence="3">Substrate-binding domain-containing protein</fullName>
    </submittedName>
</protein>
<name>A0A7H8XPF1_9ACTN</name>
<feature type="compositionally biased region" description="Low complexity" evidence="1">
    <location>
        <begin position="10"/>
        <end position="28"/>
    </location>
</feature>
<feature type="compositionally biased region" description="Basic residues" evidence="1">
    <location>
        <begin position="127"/>
        <end position="148"/>
    </location>
</feature>
<dbReference type="EMBL" id="CP058322">
    <property type="protein sequence ID" value="QLD26600.1"/>
    <property type="molecule type" value="Genomic_DNA"/>
</dbReference>